<dbReference type="Gene3D" id="2.60.20.10">
    <property type="entry name" value="Crystallins"/>
    <property type="match status" value="1"/>
</dbReference>
<accession>A0ABP1PP27</accession>
<dbReference type="EMBL" id="CAXLJM020000007">
    <property type="protein sequence ID" value="CAL8072452.1"/>
    <property type="molecule type" value="Genomic_DNA"/>
</dbReference>
<keyword evidence="2" id="KW-1185">Reference proteome</keyword>
<dbReference type="InterPro" id="IPR011024">
    <property type="entry name" value="G_crystallin-like"/>
</dbReference>
<proteinExistence type="predicted"/>
<organism evidence="1 2">
    <name type="scientific">Orchesella dallaii</name>
    <dbReference type="NCBI Taxonomy" id="48710"/>
    <lineage>
        <taxon>Eukaryota</taxon>
        <taxon>Metazoa</taxon>
        <taxon>Ecdysozoa</taxon>
        <taxon>Arthropoda</taxon>
        <taxon>Hexapoda</taxon>
        <taxon>Collembola</taxon>
        <taxon>Entomobryomorpha</taxon>
        <taxon>Entomobryoidea</taxon>
        <taxon>Orchesellidae</taxon>
        <taxon>Orchesellinae</taxon>
        <taxon>Orchesella</taxon>
    </lineage>
</organism>
<name>A0ABP1PP27_9HEXA</name>
<sequence length="419" mass="48242">MKSRLEKFFIRTLALASVGVIAIGRNGVGARSHVAVLYEDYHQRGSSKVVVFEGCQNIPSDFNDKASSIDSRGDCIRLYENRCCQGRSIELPAKSPLIDDLYNAEFDDVVSSISPCGSYSSPQPPSLLQENWLNHSELLDKVFSDDDVVVYYDNDVSRRIKWPHKYVGDAWRYVKKNYFLDQIAGLTRNEKLHVIFHTGKAYMHYNSSALTYFDVSSECRNIIDITSGDNDTIKWTENKGDPLDIISEQFGNMVIYLYRGGKDAPTFHYLNKGDEDFVKIITFDMYRGLNMSTEQERFFYKALTSKTAGTETERNYVNWFKDWYFPIYQKHGELGVLRKYLKLSAAYYPTVADTRHFNVTESESENGPTLQMNLGEFVHFWSGVTHTNLQKLAINAFGWTMLNEYQLIQAQKDFPKLSY</sequence>
<dbReference type="SUPFAM" id="SSF49695">
    <property type="entry name" value="gamma-Crystallin-like"/>
    <property type="match status" value="1"/>
</dbReference>
<gene>
    <name evidence="1" type="ORF">ODALV1_LOCUS2173</name>
</gene>
<evidence type="ECO:0000313" key="1">
    <source>
        <dbReference type="EMBL" id="CAL8072452.1"/>
    </source>
</evidence>
<protein>
    <submittedName>
        <fullName evidence="1">Uncharacterized protein</fullName>
    </submittedName>
</protein>
<comment type="caution">
    <text evidence="1">The sequence shown here is derived from an EMBL/GenBank/DDBJ whole genome shotgun (WGS) entry which is preliminary data.</text>
</comment>
<dbReference type="Proteomes" id="UP001642540">
    <property type="component" value="Unassembled WGS sequence"/>
</dbReference>
<evidence type="ECO:0000313" key="2">
    <source>
        <dbReference type="Proteomes" id="UP001642540"/>
    </source>
</evidence>
<reference evidence="1 2" key="1">
    <citation type="submission" date="2024-08" db="EMBL/GenBank/DDBJ databases">
        <authorList>
            <person name="Cucini C."/>
            <person name="Frati F."/>
        </authorList>
    </citation>
    <scope>NUCLEOTIDE SEQUENCE [LARGE SCALE GENOMIC DNA]</scope>
</reference>